<proteinExistence type="predicted"/>
<gene>
    <name evidence="1" type="ORF">LCGC14_1186470</name>
</gene>
<comment type="caution">
    <text evidence="1">The sequence shown here is derived from an EMBL/GenBank/DDBJ whole genome shotgun (WGS) entry which is preliminary data.</text>
</comment>
<protein>
    <submittedName>
        <fullName evidence="1">Uncharacterized protein</fullName>
    </submittedName>
</protein>
<dbReference type="AlphaFoldDB" id="A0A0F9PR49"/>
<reference evidence="1" key="1">
    <citation type="journal article" date="2015" name="Nature">
        <title>Complex archaea that bridge the gap between prokaryotes and eukaryotes.</title>
        <authorList>
            <person name="Spang A."/>
            <person name="Saw J.H."/>
            <person name="Jorgensen S.L."/>
            <person name="Zaremba-Niedzwiedzka K."/>
            <person name="Martijn J."/>
            <person name="Lind A.E."/>
            <person name="van Eijk R."/>
            <person name="Schleper C."/>
            <person name="Guy L."/>
            <person name="Ettema T.J."/>
        </authorList>
    </citation>
    <scope>NUCLEOTIDE SEQUENCE</scope>
</reference>
<accession>A0A0F9PR49</accession>
<dbReference type="EMBL" id="LAZR01005985">
    <property type="protein sequence ID" value="KKM95612.1"/>
    <property type="molecule type" value="Genomic_DNA"/>
</dbReference>
<name>A0A0F9PR49_9ZZZZ</name>
<evidence type="ECO:0000313" key="1">
    <source>
        <dbReference type="EMBL" id="KKM95612.1"/>
    </source>
</evidence>
<sequence>MVNIDFLIETPIDSIFSDVSNHFKKLIQEIERFLHMEKVYEVLKIKTTEFEQDNDLTNFGVRKTIQDNFLFIEISTHFKRHIRLILLREAYKVFVPREFIDNRDVNIFIDQKVEIDLGKNLGVTDWKDLRRKTLVDKDFMRLQLDRLKKWLSQEPQDTTLSPFQLFFAFLRDNTHLSEEKDLNLFNVLLDEFFMQFSDYPEDILETIRILTLIFYSKKSMNKYSEYIQFFKEFKEAGIIHTHLTQKKFNANFQWIRDFSTISPNYKLNWFALNIYSTLGVLRFHPLLKVVDIRRIISQLPFVLDPTFSKNDFGYTVSCFFLIPKPYFQDLLNLLKRLKLDGILIEQHIYILCDGEEGLNLNPQNSKLPFVNSRSPGYKKEYELSFRMDYSHGANIYPLSLLDWLLIDRILNSSIVGRGFDKLSETINIFKTDLLNEVNAQHKLINMIEQSLEKIRGDRSIRQNLINLIDNRQQEGFFYVRNMFHDYLFAYSGEFSFKANNDITIEHKMELKKQKQEIIEKLVDYQIFSDLFDALFELKLFNLKQIKGIIVDKLLMDKLLISKKQRVKKLYEKVKLYKINFQSLKERLEKLLYHDPPIIKPYLLNSLSRIIRLHKFIIRMIVKSNKKNMATIERIKWLFPRFGIIQMEEYKAEEKIIYVIFFMPNLATRERQLLISMLYNLFRNDIILCKHFLSANFDEYFTMKEFYNLENQEFFYTKDLFEQSYLSIKKLSHKKLNPILEINSKHTQKFWENDIDLERLLTQVQKYRYTFEKNANISFLWLNNLLTFNQKLQTNLTDVESIKLARKQDFFRTYVKSIKFIPAFQSFGLGQYYLYFYPTDLDQIDFKHLLHNSFQSIRYSGGVDNSNSFLIKFIWPYHDPNVSALNWLVKSKKIIREYCVFLIKKIHLIFHFTANLRDNKWNLNVGKFKNHFQNVLSNPTYQFNFPKPKEFDVGNFNNIPIFPPDSSEYKSLTKIYSRNPIDIKSYLGTKKQQVVNSIFDLLEKKLIIPYISPKNLGLYERLSIIIPDINSEFNDTLVKIFSFFNIGFIHEIEGEYFIKGFSNEIVFKNGFFIKLYLPGGKISELVDLFDKLFDYLDVEHYIILDNPVKGEHLLNSIYDESLKTYNPLKNLLWDEKKKVWKNSKLFGEKMEKLYPRLNNE</sequence>
<organism evidence="1">
    <name type="scientific">marine sediment metagenome</name>
    <dbReference type="NCBI Taxonomy" id="412755"/>
    <lineage>
        <taxon>unclassified sequences</taxon>
        <taxon>metagenomes</taxon>
        <taxon>ecological metagenomes</taxon>
    </lineage>
</organism>